<dbReference type="InParanoid" id="Q4Q763"/>
<dbReference type="VEuPathDB" id="TriTrypDB:LMJFC_300033300"/>
<organism evidence="3 4">
    <name type="scientific">Leishmania major</name>
    <dbReference type="NCBI Taxonomy" id="5664"/>
    <lineage>
        <taxon>Eukaryota</taxon>
        <taxon>Discoba</taxon>
        <taxon>Euglenozoa</taxon>
        <taxon>Kinetoplastea</taxon>
        <taxon>Metakinetoplastina</taxon>
        <taxon>Trypanosomatida</taxon>
        <taxon>Trypanosomatidae</taxon>
        <taxon>Leishmaniinae</taxon>
        <taxon>Leishmania</taxon>
    </lineage>
</organism>
<feature type="compositionally biased region" description="Basic residues" evidence="2">
    <location>
        <begin position="542"/>
        <end position="551"/>
    </location>
</feature>
<dbReference type="GO" id="GO:0005737">
    <property type="term" value="C:cytoplasm"/>
    <property type="evidence" value="ECO:0000318"/>
    <property type="project" value="GO_Central"/>
</dbReference>
<proteinExistence type="predicted"/>
<dbReference type="GO" id="GO:0072583">
    <property type="term" value="P:clathrin-dependent endocytosis"/>
    <property type="evidence" value="ECO:0000318"/>
    <property type="project" value="GO_Central"/>
</dbReference>
<feature type="region of interest" description="Disordered" evidence="2">
    <location>
        <begin position="1058"/>
        <end position="1091"/>
    </location>
</feature>
<sequence>MTDWRAEASRVIKAFDDALGRPPFPVDAPDDLVSKAEAVQATLGTVAAAGKLESLEGVSEVTTTLPILCASLKEGTPNRTPCLRLYRPLLLAAAHASSLSTYPISYLLCDAEQVLAPQEVSSPTSSSVTCTLASASTAASREVDSDDAEVEKEVTLFAFMALTHTLTPTHMRRFLRLGALEPPTAGTAANGKAGKGQGGALHADDTDTKPHPSSPSTTAAGANRAGEVGGSYSAVSRALLHSMIEAPLSEECRAVFESFVDSTPKFLACVAGDGDLARRILDVYAGHLVPKLKPSSLLPCLDAPLLDYYVDVVAASQCAGHTTLLSSRELRDVALHAWDAARLRRLGCAAVSRSIGTEDAMASLLVYVFVYLIYCDFRTDEAPTTPPPSPPDTAETEPRLSATESDLIAAVCKASRAVFLANRAPASCASASLAYTQSESGILLVEGSAVPMALAPLQVFGDRLLARPAAVALWRRGLVPQLEWGTEDATLMMATVSASAALVETNVVSVLEGVLRGVPRPDPGARPSTKREQESAKGGAAKSKRTQKKAAGRSGKGSRIDAASSSSTGGQPSAAAAAVPAPIPLSELLSGCCTCLLLTALLRAGTEASRGEGGSSVESVCYQDGHVLDCVVRAYSYLLQYQSQRLSAALWHNFSIFTCFVWQWAMTALCRDTEGGGVTYLPSMRTLLSAPSTVVVLTALTQDTGCILWLSPLLLPSYFSPPSTSNAAAEMLSQVLWDFPCRALWIAIVRAAASGEIVRAGGKTARQAAKTTSSLLKQQLHPIPPAFLLGLLCSQWSDAVVADVAECVAATTVGSGDGTALVASLIRMRTSNACAGEVALPPRCGLAFERAPASASQHGLQRLLDEVGRLQAKYLAAAKSVRQEAHEENRQRMQEQLQSIHALADAHRAFCNAAEAKRAARTAEQQRVQEELQRRRAAHAARLRDDAAALERKRQVALETLQRKATQSRADAEAARQRRFDSYRRRLESEYRVSTFLEHLQLSSARVMEVREALRTVMDSITPDDLLEYLVSGKAKVPADMLDGDDGVNAADKVEARGANVDQRTASSCQRATERQAPMSAPPRPPATGERRDFWADVMDGASTDRGTVSRGDEESSYHRISEAAPAPAMTTADVNVAPARHNRSFHARIAPLMDLFCYDDGDEFGRVPHMLPNLCLRMASRVWPAPRVQSLGFTDVRDAFERMRDRGLVRIQDDVSQLTLLGFRYHYPFHDPDGMLEVHLREARERVRALVETQKGWRRDNAADDESSEGDESVVAKEDEANEEDETSGHLREDRLLSDVEFGI</sequence>
<evidence type="ECO:0000313" key="3">
    <source>
        <dbReference type="EMBL" id="CAJ06486.1"/>
    </source>
</evidence>
<feature type="compositionally biased region" description="Basic and acidic residues" evidence="2">
    <location>
        <begin position="1288"/>
        <end position="1299"/>
    </location>
</feature>
<evidence type="ECO:0000256" key="2">
    <source>
        <dbReference type="SAM" id="MobiDB-lite"/>
    </source>
</evidence>
<dbReference type="VEuPathDB" id="TriTrypDB:LMJLV39_300030200"/>
<reference evidence="3 4" key="2">
    <citation type="journal article" date="2011" name="Genome Res.">
        <title>Chromosome and gene copy number variation allow major structural change between species and strains of Leishmania.</title>
        <authorList>
            <person name="Rogers M.B."/>
            <person name="Hilley J.D."/>
            <person name="Dickens N.J."/>
            <person name="Wilkes J."/>
            <person name="Bates P.A."/>
            <person name="Depledge D.P."/>
            <person name="Harris D."/>
            <person name="Her Y."/>
            <person name="Herzyk P."/>
            <person name="Imamura H."/>
            <person name="Otto T.D."/>
            <person name="Sanders M."/>
            <person name="Seeger K."/>
            <person name="Dujardin J.C."/>
            <person name="Berriman M."/>
            <person name="Smith D.F."/>
            <person name="Hertz-Fowler C."/>
            <person name="Mottram J.C."/>
        </authorList>
    </citation>
    <scope>NUCLEOTIDE SEQUENCE [LARGE SCALE GENOMIC DNA]</scope>
    <source>
        <strain evidence="4">MHOM/IL/81/Friedlin</strain>
    </source>
</reference>
<dbReference type="GO" id="GO:0031982">
    <property type="term" value="C:vesicle"/>
    <property type="evidence" value="ECO:0000318"/>
    <property type="project" value="GO_Central"/>
</dbReference>
<dbReference type="VEuPathDB" id="TriTrypDB:LmjF.30.2300"/>
<dbReference type="VEuPathDB" id="TriTrypDB:LMJSD75_300029900"/>
<accession>Q4Q763</accession>
<feature type="compositionally biased region" description="Low complexity" evidence="2">
    <location>
        <begin position="562"/>
        <end position="575"/>
    </location>
</feature>
<dbReference type="VEuPathDB" id="TriTrypDB:LMJLV39_300030300"/>
<feature type="coiled-coil region" evidence="1">
    <location>
        <begin position="883"/>
        <end position="978"/>
    </location>
</feature>
<name>Q4Q763_LEIMA</name>
<reference evidence="3 4" key="1">
    <citation type="journal article" date="2005" name="Science">
        <title>The genome of the kinetoplastid parasite, Leishmania major.</title>
        <authorList>
            <person name="Ivens A.C."/>
            <person name="Peacock C.S."/>
            <person name="Worthey E.A."/>
            <person name="Murphy L."/>
            <person name="Aggarwal G."/>
            <person name="Berriman M."/>
            <person name="Sisk E."/>
            <person name="Rajandream M.A."/>
            <person name="Adlem E."/>
            <person name="Aert R."/>
            <person name="Anupama A."/>
            <person name="Apostolou Z."/>
            <person name="Attipoe P."/>
            <person name="Bason N."/>
            <person name="Bauser C."/>
            <person name="Beck A."/>
            <person name="Beverley S.M."/>
            <person name="Bianchettin G."/>
            <person name="Borzym K."/>
            <person name="Bothe G."/>
            <person name="Bruschi C.V."/>
            <person name="Collins M."/>
            <person name="Cadag E."/>
            <person name="Ciarloni L."/>
            <person name="Clayton C."/>
            <person name="Coulson R.M."/>
            <person name="Cronin A."/>
            <person name="Cruz A.K."/>
            <person name="Davies R.M."/>
            <person name="De Gaudenzi J."/>
            <person name="Dobson D.E."/>
            <person name="Duesterhoeft A."/>
            <person name="Fazelina G."/>
            <person name="Fosker N."/>
            <person name="Frasch A.C."/>
            <person name="Fraser A."/>
            <person name="Fuchs M."/>
            <person name="Gabel C."/>
            <person name="Goble A."/>
            <person name="Goffeau A."/>
            <person name="Harris D."/>
            <person name="Hertz-Fowler C."/>
            <person name="Hilbert H."/>
            <person name="Horn D."/>
            <person name="Huang Y."/>
            <person name="Klages S."/>
            <person name="Knights A."/>
            <person name="Kube M."/>
            <person name="Larke N."/>
            <person name="Litvin L."/>
            <person name="Lord A."/>
            <person name="Louie T."/>
            <person name="Marra M."/>
            <person name="Masuy D."/>
            <person name="Matthews K."/>
            <person name="Michaeli S."/>
            <person name="Mottram J.C."/>
            <person name="Muller-Auer S."/>
            <person name="Munden H."/>
            <person name="Nelson S."/>
            <person name="Norbertczak H."/>
            <person name="Oliver K."/>
            <person name="O'neil S."/>
            <person name="Pentony M."/>
            <person name="Pohl T.M."/>
            <person name="Price C."/>
            <person name="Purnelle B."/>
            <person name="Quail M.A."/>
            <person name="Rabbinowitsch E."/>
            <person name="Reinhardt R."/>
            <person name="Rieger M."/>
            <person name="Rinta J."/>
            <person name="Robben J."/>
            <person name="Robertson L."/>
            <person name="Ruiz J.C."/>
            <person name="Rutter S."/>
            <person name="Saunders D."/>
            <person name="Schafer M."/>
            <person name="Schein J."/>
            <person name="Schwartz D.C."/>
            <person name="Seeger K."/>
            <person name="Seyler A."/>
            <person name="Sharp S."/>
            <person name="Shin H."/>
            <person name="Sivam D."/>
            <person name="Squares R."/>
            <person name="Squares S."/>
            <person name="Tosato V."/>
            <person name="Vogt C."/>
            <person name="Volckaert G."/>
            <person name="Wambutt R."/>
            <person name="Warren T."/>
            <person name="Wedler H."/>
            <person name="Woodward J."/>
            <person name="Zhou S."/>
            <person name="Zimmermann W."/>
            <person name="Smith D.F."/>
            <person name="Blackwell J.M."/>
            <person name="Stuart K.D."/>
            <person name="Barrell B."/>
            <person name="Myler P.J."/>
        </authorList>
    </citation>
    <scope>NUCLEOTIDE SEQUENCE [LARGE SCALE GENOMIC DNA]</scope>
    <source>
        <strain evidence="4">MHOM/IL/81/Friedlin</strain>
    </source>
</reference>
<dbReference type="EMBL" id="FR796426">
    <property type="protein sequence ID" value="CAJ06486.1"/>
    <property type="molecule type" value="Genomic_DNA"/>
</dbReference>
<dbReference type="RefSeq" id="XP_001684835.1">
    <property type="nucleotide sequence ID" value="XM_001684783.1"/>
</dbReference>
<dbReference type="eggNOG" id="ENOG502RY7B">
    <property type="taxonomic scope" value="Eukaryota"/>
</dbReference>
<feature type="region of interest" description="Disordered" evidence="2">
    <location>
        <begin position="516"/>
        <end position="575"/>
    </location>
</feature>
<dbReference type="GO" id="GO:0030276">
    <property type="term" value="F:clathrin binding"/>
    <property type="evidence" value="ECO:0000318"/>
    <property type="project" value="GO_Central"/>
</dbReference>
<dbReference type="GeneID" id="5653775"/>
<keyword evidence="4" id="KW-1185">Reference proteome</keyword>
<dbReference type="Proteomes" id="UP000000542">
    <property type="component" value="Chromosome 30"/>
</dbReference>
<dbReference type="OMA" id="ECRAVFE"/>
<gene>
    <name evidence="3" type="ORF">LMJF_30_2300</name>
</gene>
<dbReference type="GO" id="GO:0072318">
    <property type="term" value="P:clathrin coat disassembly"/>
    <property type="evidence" value="ECO:0000318"/>
    <property type="project" value="GO_Central"/>
</dbReference>
<feature type="region of interest" description="Disordered" evidence="2">
    <location>
        <begin position="1259"/>
        <end position="1305"/>
    </location>
</feature>
<evidence type="ECO:0000256" key="1">
    <source>
        <dbReference type="SAM" id="Coils"/>
    </source>
</evidence>
<protein>
    <submittedName>
        <fullName evidence="3">Uncharacterized protein</fullName>
    </submittedName>
</protein>
<feature type="compositionally biased region" description="Acidic residues" evidence="2">
    <location>
        <begin position="1264"/>
        <end position="1273"/>
    </location>
</feature>
<dbReference type="HOGENOM" id="CLU_281823_0_0_1"/>
<feature type="region of interest" description="Disordered" evidence="2">
    <location>
        <begin position="185"/>
        <end position="227"/>
    </location>
</feature>
<keyword evidence="1" id="KW-0175">Coiled coil</keyword>
<feature type="compositionally biased region" description="Polar residues" evidence="2">
    <location>
        <begin position="1062"/>
        <end position="1071"/>
    </location>
</feature>
<dbReference type="KEGG" id="lma:LMJF_30_2300"/>
<evidence type="ECO:0000313" key="4">
    <source>
        <dbReference type="Proteomes" id="UP000000542"/>
    </source>
</evidence>